<dbReference type="EMBL" id="JANBUH010001480">
    <property type="protein sequence ID" value="KAJ2745126.1"/>
    <property type="molecule type" value="Genomic_DNA"/>
</dbReference>
<name>A0A9W8GS61_9FUNG</name>
<keyword evidence="3" id="KW-1185">Reference proteome</keyword>
<organism evidence="2 3">
    <name type="scientific">Coemansia pectinata</name>
    <dbReference type="NCBI Taxonomy" id="1052879"/>
    <lineage>
        <taxon>Eukaryota</taxon>
        <taxon>Fungi</taxon>
        <taxon>Fungi incertae sedis</taxon>
        <taxon>Zoopagomycota</taxon>
        <taxon>Kickxellomycotina</taxon>
        <taxon>Kickxellomycetes</taxon>
        <taxon>Kickxellales</taxon>
        <taxon>Kickxellaceae</taxon>
        <taxon>Coemansia</taxon>
    </lineage>
</organism>
<dbReference type="InterPro" id="IPR050228">
    <property type="entry name" value="Carboxylesterase_BioH"/>
</dbReference>
<gene>
    <name evidence="2" type="ORF">GGI19_006535</name>
</gene>
<dbReference type="PANTHER" id="PTHR43194">
    <property type="entry name" value="HYDROLASE ALPHA/BETA FOLD FAMILY"/>
    <property type="match status" value="1"/>
</dbReference>
<sequence>MQVARRIFDASRKGQRIVVNIYSATEAISSNSSEKTRLTLLLAHANGFHKELWEPTLERVFAHKSESWYIDQAIALDSYNHGDSAIANRSFIDSEEFSPWTENARDILAILAQLGSSRNIVGVGHSWGASSLLLAEIMAPSSFANLIITDPVLHSGSDQSANALAKLTLKRRYQWSTAEEACQYFNNHPFFRIWDQRIIDLHLRYGLEQVGEDESLILKCRPSNESAVYSGSRDDSPHAMQNLAKVQCPVAFLTGETSEQSPPTHIARITENMVDCRHVVMDDVGHLLLHQDPDRTADRYVEFLDGFVSKKPRPTANL</sequence>
<feature type="domain" description="AB hydrolase-1" evidence="1">
    <location>
        <begin position="40"/>
        <end position="298"/>
    </location>
</feature>
<evidence type="ECO:0000313" key="2">
    <source>
        <dbReference type="EMBL" id="KAJ2745126.1"/>
    </source>
</evidence>
<dbReference type="PANTHER" id="PTHR43194:SF2">
    <property type="entry name" value="PEROXISOMAL MEMBRANE PROTEIN LPX1"/>
    <property type="match status" value="1"/>
</dbReference>
<reference evidence="2" key="1">
    <citation type="submission" date="2022-07" db="EMBL/GenBank/DDBJ databases">
        <title>Phylogenomic reconstructions and comparative analyses of Kickxellomycotina fungi.</title>
        <authorList>
            <person name="Reynolds N.K."/>
            <person name="Stajich J.E."/>
            <person name="Barry K."/>
            <person name="Grigoriev I.V."/>
            <person name="Crous P."/>
            <person name="Smith M.E."/>
        </authorList>
    </citation>
    <scope>NUCLEOTIDE SEQUENCE</scope>
    <source>
        <strain evidence="2">BCRC 34297</strain>
    </source>
</reference>
<dbReference type="Gene3D" id="3.40.50.1820">
    <property type="entry name" value="alpha/beta hydrolase"/>
    <property type="match status" value="1"/>
</dbReference>
<dbReference type="AlphaFoldDB" id="A0A9W8GS61"/>
<evidence type="ECO:0000313" key="3">
    <source>
        <dbReference type="Proteomes" id="UP001140011"/>
    </source>
</evidence>
<dbReference type="OrthoDB" id="94039at2759"/>
<dbReference type="Proteomes" id="UP001140011">
    <property type="component" value="Unassembled WGS sequence"/>
</dbReference>
<comment type="caution">
    <text evidence="2">The sequence shown here is derived from an EMBL/GenBank/DDBJ whole genome shotgun (WGS) entry which is preliminary data.</text>
</comment>
<dbReference type="InterPro" id="IPR029058">
    <property type="entry name" value="AB_hydrolase_fold"/>
</dbReference>
<accession>A0A9W8GS61</accession>
<evidence type="ECO:0000259" key="1">
    <source>
        <dbReference type="Pfam" id="PF12697"/>
    </source>
</evidence>
<dbReference type="SUPFAM" id="SSF53474">
    <property type="entry name" value="alpha/beta-Hydrolases"/>
    <property type="match status" value="1"/>
</dbReference>
<protein>
    <recommendedName>
        <fullName evidence="1">AB hydrolase-1 domain-containing protein</fullName>
    </recommendedName>
</protein>
<dbReference type="InterPro" id="IPR000073">
    <property type="entry name" value="AB_hydrolase_1"/>
</dbReference>
<proteinExistence type="predicted"/>
<dbReference type="Pfam" id="PF12697">
    <property type="entry name" value="Abhydrolase_6"/>
    <property type="match status" value="1"/>
</dbReference>